<dbReference type="HOGENOM" id="CLU_066201_1_1_6"/>
<sequence length="319" mass="35769">MRLHEDTEAFSELVSEAAQQIGLPQIYVEKDYWVTSALKNLSKSPFADSAVFKGGTSLSKAYKLIHRFSEDVDLAVLTGVITDNQRKQLLKRVEQSASTGLVAIDDPRVSKGSSFRRTVYQYPRSIDGDSFGQASPELLIEVNAFTRPEPFEVMSIQTLIADVLDSLGRTDLTDLYDLKSFPVNVLSIKRTLVEKLLGVIKDSYHTDPVGRLSNRIRHLYDICKILQVDKYKNFLATEEFHSLCSACIADEQNGFFENAEHLQTPLKDAPIFHNFSAWQPELETVYTGVFSELVYGTLPPMGDVGGALIEIRRYLGSTM</sequence>
<accession>B3PC96</accession>
<reference evidence="1 2" key="1">
    <citation type="journal article" date="2008" name="J. Bacteriol.">
        <title>Insights into plant cell wall degradation from the genome sequence of the soil bacterium Cellvibrio japonicus.</title>
        <authorList>
            <person name="Deboy R.T."/>
            <person name="Mongodin E.F."/>
            <person name="Fouts D.E."/>
            <person name="Tailford L.E."/>
            <person name="Khouri H."/>
            <person name="Emerson J.B."/>
            <person name="Mohamoud Y."/>
            <person name="Watkins K."/>
            <person name="Henrissat B."/>
            <person name="Gilbert H.J."/>
            <person name="Nelson K.E."/>
        </authorList>
    </citation>
    <scope>NUCLEOTIDE SEQUENCE [LARGE SCALE GENOMIC DNA]</scope>
    <source>
        <strain evidence="1 2">Ueda107</strain>
    </source>
</reference>
<name>B3PC96_CELJU</name>
<dbReference type="eggNOG" id="COG2253">
    <property type="taxonomic scope" value="Bacteria"/>
</dbReference>
<organism evidence="1 2">
    <name type="scientific">Cellvibrio japonicus (strain Ueda107)</name>
    <name type="common">Pseudomonas fluorescens subsp. cellulosa</name>
    <dbReference type="NCBI Taxonomy" id="498211"/>
    <lineage>
        <taxon>Bacteria</taxon>
        <taxon>Pseudomonadati</taxon>
        <taxon>Pseudomonadota</taxon>
        <taxon>Gammaproteobacteria</taxon>
        <taxon>Cellvibrionales</taxon>
        <taxon>Cellvibrionaceae</taxon>
        <taxon>Cellvibrio</taxon>
    </lineage>
</organism>
<proteinExistence type="predicted"/>
<evidence type="ECO:0008006" key="3">
    <source>
        <dbReference type="Google" id="ProtNLM"/>
    </source>
</evidence>
<dbReference type="KEGG" id="cja:CJA_1209"/>
<evidence type="ECO:0000313" key="1">
    <source>
        <dbReference type="EMBL" id="ACE85498.1"/>
    </source>
</evidence>
<protein>
    <recommendedName>
        <fullName evidence="3">Nucleotidyl transferase AbiEii/AbiGii toxin family protein</fullName>
    </recommendedName>
</protein>
<dbReference type="AlphaFoldDB" id="B3PC96"/>
<keyword evidence="2" id="KW-1185">Reference proteome</keyword>
<dbReference type="Pfam" id="PF08843">
    <property type="entry name" value="AbiEii"/>
    <property type="match status" value="1"/>
</dbReference>
<dbReference type="RefSeq" id="WP_012486856.1">
    <property type="nucleotide sequence ID" value="NC_010995.1"/>
</dbReference>
<gene>
    <name evidence="1" type="ordered locus">CJA_1209</name>
</gene>
<dbReference type="OrthoDB" id="9780929at2"/>
<evidence type="ECO:0000313" key="2">
    <source>
        <dbReference type="Proteomes" id="UP000001036"/>
    </source>
</evidence>
<dbReference type="Gene3D" id="3.10.450.620">
    <property type="entry name" value="JHP933, nucleotidyltransferase-like core domain"/>
    <property type="match status" value="1"/>
</dbReference>
<dbReference type="InterPro" id="IPR014942">
    <property type="entry name" value="AbiEii"/>
</dbReference>
<dbReference type="EMBL" id="CP000934">
    <property type="protein sequence ID" value="ACE85498.1"/>
    <property type="molecule type" value="Genomic_DNA"/>
</dbReference>
<dbReference type="Proteomes" id="UP000001036">
    <property type="component" value="Chromosome"/>
</dbReference>